<comment type="caution">
    <text evidence="2">The sequence shown here is derived from an EMBL/GenBank/DDBJ whole genome shotgun (WGS) entry which is preliminary data.</text>
</comment>
<reference evidence="2 3" key="1">
    <citation type="journal article" date="2020" name="bioRxiv">
        <title>Sequence and annotation of 42 cannabis genomes reveals extensive copy number variation in cannabinoid synthesis and pathogen resistance genes.</title>
        <authorList>
            <person name="Mckernan K.J."/>
            <person name="Helbert Y."/>
            <person name="Kane L.T."/>
            <person name="Ebling H."/>
            <person name="Zhang L."/>
            <person name="Liu B."/>
            <person name="Eaton Z."/>
            <person name="Mclaughlin S."/>
            <person name="Kingan S."/>
            <person name="Baybayan P."/>
            <person name="Concepcion G."/>
            <person name="Jordan M."/>
            <person name="Riva A."/>
            <person name="Barbazuk W."/>
            <person name="Harkins T."/>
        </authorList>
    </citation>
    <scope>NUCLEOTIDE SEQUENCE [LARGE SCALE GENOMIC DNA]</scope>
    <source>
        <strain evidence="3">cv. Jamaican Lion 4</strain>
        <tissue evidence="2">Leaf</tissue>
    </source>
</reference>
<proteinExistence type="predicted"/>
<keyword evidence="3" id="KW-1185">Reference proteome</keyword>
<protein>
    <recommendedName>
        <fullName evidence="1">Reverse transcriptase zinc-binding domain-containing protein</fullName>
    </recommendedName>
</protein>
<evidence type="ECO:0000313" key="3">
    <source>
        <dbReference type="Proteomes" id="UP000583929"/>
    </source>
</evidence>
<evidence type="ECO:0000313" key="2">
    <source>
        <dbReference type="EMBL" id="KAF4400602.1"/>
    </source>
</evidence>
<name>A0A7J6HZ64_CANSA</name>
<dbReference type="AlphaFoldDB" id="A0A7J6HZ64"/>
<feature type="domain" description="Reverse transcriptase zinc-binding" evidence="1">
    <location>
        <begin position="2"/>
        <end position="54"/>
    </location>
</feature>
<dbReference type="EMBL" id="JAATIQ010000017">
    <property type="protein sequence ID" value="KAF4400602.1"/>
    <property type="molecule type" value="Genomic_DNA"/>
</dbReference>
<dbReference type="InterPro" id="IPR026960">
    <property type="entry name" value="RVT-Znf"/>
</dbReference>
<gene>
    <name evidence="2" type="ORF">G4B88_023395</name>
</gene>
<organism evidence="2 3">
    <name type="scientific">Cannabis sativa</name>
    <name type="common">Hemp</name>
    <name type="synonym">Marijuana</name>
    <dbReference type="NCBI Taxonomy" id="3483"/>
    <lineage>
        <taxon>Eukaryota</taxon>
        <taxon>Viridiplantae</taxon>
        <taxon>Streptophyta</taxon>
        <taxon>Embryophyta</taxon>
        <taxon>Tracheophyta</taxon>
        <taxon>Spermatophyta</taxon>
        <taxon>Magnoliopsida</taxon>
        <taxon>eudicotyledons</taxon>
        <taxon>Gunneridae</taxon>
        <taxon>Pentapetalae</taxon>
        <taxon>rosids</taxon>
        <taxon>fabids</taxon>
        <taxon>Rosales</taxon>
        <taxon>Cannabaceae</taxon>
        <taxon>Cannabis</taxon>
    </lineage>
</organism>
<accession>A0A7J6HZ64</accession>
<evidence type="ECO:0000259" key="1">
    <source>
        <dbReference type="Pfam" id="PF13966"/>
    </source>
</evidence>
<dbReference type="Proteomes" id="UP000583929">
    <property type="component" value="Unassembled WGS sequence"/>
</dbReference>
<dbReference type="Pfam" id="PF13966">
    <property type="entry name" value="zf-RVT"/>
    <property type="match status" value="1"/>
</dbReference>
<sequence length="73" mass="8493">MPKHAFQLWQAAQSRLLMRDMLCRLNILVPNKNCVAETESHQHVLFCCNLSKQVLKALFQWLGFEGWSNNFAS</sequence>